<protein>
    <submittedName>
        <fullName evidence="2">ZopL8</fullName>
    </submittedName>
</protein>
<name>A0A7R6R1I5_9PEZI</name>
<dbReference type="EMBL" id="LC516887">
    <property type="protein sequence ID" value="BBU42018.1"/>
    <property type="molecule type" value="Genomic_DNA"/>
</dbReference>
<dbReference type="AlphaFoldDB" id="A0A7R6R1I5"/>
<dbReference type="EMBL" id="MT724049">
    <property type="protein sequence ID" value="QTE75984.1"/>
    <property type="molecule type" value="Genomic_DNA"/>
</dbReference>
<evidence type="ECO:0000313" key="1">
    <source>
        <dbReference type="EMBL" id="BBU42018.1"/>
    </source>
</evidence>
<reference evidence="2" key="1">
    <citation type="journal article" date="2020" name="Chem. Sci.">
        <title>Uncovering biosynthetic relationships between antifungal nonadrides and octadrides.</title>
        <authorList>
            <person name="de Mattos-Shipley K.M.J."/>
            <person name="Spencer C."/>
            <person name="Greco C."/>
            <person name="Heard D.M."/>
            <person name="O'Flynn D.E."/>
            <person name="Dao T.T."/>
            <person name="Song Z."/>
            <person name="Mulholland N.P."/>
            <person name="Vincent J.L."/>
            <person name="Simpson T.J."/>
            <person name="Cox R.R."/>
            <person name="Bailey A.M."/>
            <person name="Willis C.L."/>
        </authorList>
    </citation>
    <scope>NUCLEOTIDE SEQUENCE</scope>
    <source>
        <strain evidence="2">CBS 591.74</strain>
    </source>
</reference>
<accession>A0A7R6R1I5</accession>
<reference evidence="1" key="2">
    <citation type="journal article" date="2020" name="Org. Lett.">
        <title>Oxidative Ring Contraction by a Multifunctional Dioxygenase Generates the Core Cycloocatadiene in the Biosynthesis of Fungal Dimeric Anhydride Zopfiellin.</title>
        <authorList>
            <person name="Shiina T."/>
            <person name="Ozaki T."/>
            <person name="Matsu Y."/>
            <person name="Nagamine S."/>
            <person name="Liu C."/>
            <person name="Hashimoto M."/>
            <person name="Minami A."/>
            <person name="Oikawa H."/>
        </authorList>
    </citation>
    <scope>NUCLEOTIDE SEQUENCE</scope>
    <source>
        <strain evidence="1">No. 37-3</strain>
    </source>
</reference>
<proteinExistence type="predicted"/>
<organism evidence="1">
    <name type="scientific">Diffractella curvata</name>
    <dbReference type="NCBI Taxonomy" id="2819868"/>
    <lineage>
        <taxon>Eukaryota</taxon>
        <taxon>Fungi</taxon>
        <taxon>Dikarya</taxon>
        <taxon>Ascomycota</taxon>
        <taxon>Pezizomycotina</taxon>
        <taxon>Sordariomycetes</taxon>
        <taxon>Sordariomycetidae</taxon>
        <taxon>Sordariales</taxon>
        <taxon>Lasiosphaeriaceae</taxon>
        <taxon>Diffractella</taxon>
    </lineage>
</organism>
<gene>
    <name evidence="1" type="primary">zopP</name>
    <name evidence="2" type="synonym">zopL8</name>
</gene>
<sequence>MSAPSRIPSSSSNRLILASEPPLENLHSVRTPTLHLVPEVFPKVILPILAIRSACNTPSSVYLNPRANPYLQGPGTPASCVHINPLVSLSHTIQSNPTFHFSSVINLFARLATTWAAVTSCPHCRYDRHALLLMPALAEQILGVYEAAGVAYGVISFTFPSVDDDASAWIDIGTTGKEVAAAITCEKSGMRLGELELEDEETKLLARAVLRRGVMKLGKLLEELRDAIGELSGEGWAQRTGTLKAVEHRVEGVMERLVGLLGMLR</sequence>
<evidence type="ECO:0000313" key="2">
    <source>
        <dbReference type="EMBL" id="QTE75984.1"/>
    </source>
</evidence>